<evidence type="ECO:0000256" key="1">
    <source>
        <dbReference type="ARBA" id="ARBA00001933"/>
    </source>
</evidence>
<evidence type="ECO:0000313" key="5">
    <source>
        <dbReference type="EMBL" id="RUL49125.1"/>
    </source>
</evidence>
<reference evidence="5 6" key="1">
    <citation type="submission" date="2018-12" db="EMBL/GenBank/DDBJ databases">
        <title>Lysinibacillus antri sp. nov., isolated from a cave soil.</title>
        <authorList>
            <person name="Narsing Rao M.P."/>
            <person name="Zhang H."/>
            <person name="Dong Z.-Y."/>
            <person name="Niu X.-K."/>
            <person name="Zhang K."/>
            <person name="Fang B.-Z."/>
            <person name="Kang Y.-Q."/>
            <person name="Xiao M."/>
            <person name="Li W.-J."/>
        </authorList>
    </citation>
    <scope>NUCLEOTIDE SEQUENCE [LARGE SCALE GENOMIC DNA]</scope>
    <source>
        <strain evidence="5 6">SYSU K30002</strain>
    </source>
</reference>
<keyword evidence="6" id="KW-1185">Reference proteome</keyword>
<dbReference type="FunFam" id="3.20.10.10:FF:000002">
    <property type="entry name" value="D-alanine aminotransferase"/>
    <property type="match status" value="1"/>
</dbReference>
<evidence type="ECO:0000256" key="2">
    <source>
        <dbReference type="ARBA" id="ARBA00009320"/>
    </source>
</evidence>
<dbReference type="GO" id="GO:0005829">
    <property type="term" value="C:cytosol"/>
    <property type="evidence" value="ECO:0007669"/>
    <property type="project" value="TreeGrafter"/>
</dbReference>
<dbReference type="EMBL" id="RYYR01000027">
    <property type="protein sequence ID" value="RUL49125.1"/>
    <property type="molecule type" value="Genomic_DNA"/>
</dbReference>
<evidence type="ECO:0000256" key="3">
    <source>
        <dbReference type="ARBA" id="ARBA00011738"/>
    </source>
</evidence>
<dbReference type="PANTHER" id="PTHR42743:SF11">
    <property type="entry name" value="AMINODEOXYCHORISMATE LYASE"/>
    <property type="match status" value="1"/>
</dbReference>
<dbReference type="InterPro" id="IPR050571">
    <property type="entry name" value="Class-IV_PLP-Dep_Aminotrnsfr"/>
</dbReference>
<comment type="caution">
    <text evidence="5">The sequence shown here is derived from an EMBL/GenBank/DDBJ whole genome shotgun (WGS) entry which is preliminary data.</text>
</comment>
<dbReference type="CDD" id="cd00449">
    <property type="entry name" value="PLPDE_IV"/>
    <property type="match status" value="1"/>
</dbReference>
<dbReference type="InterPro" id="IPR001544">
    <property type="entry name" value="Aminotrans_IV"/>
</dbReference>
<dbReference type="SUPFAM" id="SSF56752">
    <property type="entry name" value="D-aminoacid aminotransferase-like PLP-dependent enzymes"/>
    <property type="match status" value="1"/>
</dbReference>
<dbReference type="GO" id="GO:0008652">
    <property type="term" value="P:amino acid biosynthetic process"/>
    <property type="evidence" value="ECO:0007669"/>
    <property type="project" value="UniProtKB-ARBA"/>
</dbReference>
<accession>A0A432L8X4</accession>
<dbReference type="GO" id="GO:0016829">
    <property type="term" value="F:lyase activity"/>
    <property type="evidence" value="ECO:0007669"/>
    <property type="project" value="UniProtKB-KW"/>
</dbReference>
<dbReference type="Proteomes" id="UP000287910">
    <property type="component" value="Unassembled WGS sequence"/>
</dbReference>
<dbReference type="GO" id="GO:0046394">
    <property type="term" value="P:carboxylic acid biosynthetic process"/>
    <property type="evidence" value="ECO:0007669"/>
    <property type="project" value="UniProtKB-ARBA"/>
</dbReference>
<comment type="cofactor">
    <cofactor evidence="1">
        <name>pyridoxal 5'-phosphate</name>
        <dbReference type="ChEBI" id="CHEBI:597326"/>
    </cofactor>
</comment>
<name>A0A432L8X4_9BACI</name>
<proteinExistence type="inferred from homology"/>
<evidence type="ECO:0000256" key="4">
    <source>
        <dbReference type="ARBA" id="ARBA00022898"/>
    </source>
</evidence>
<keyword evidence="4" id="KW-0663">Pyridoxal phosphate</keyword>
<dbReference type="Gene3D" id="3.30.470.10">
    <property type="match status" value="1"/>
</dbReference>
<dbReference type="AlphaFoldDB" id="A0A432L8X4"/>
<dbReference type="InterPro" id="IPR043131">
    <property type="entry name" value="BCAT-like_N"/>
</dbReference>
<sequence length="282" mass="32449">MYCWVNGKVIDERDVHISPFDHGFLYGLGFFEVFRTYQGRAILLEEHFNRLCSSLNHYRISMPYTIKSIENAIFELLKRGSNKDSVFRLNVSAGTAMDSFPLQYKNPNVILFQEALPLRKRGTEKKAIWLKTRRNTPEQHTRFKSHHFGNNILARFEIDNLDTTEGFFLTSKGLVAEGVKSNIFWVRDGILYTPSLVAGIVPGITRQWVIHAAQQFGIPVVEDIFIKSDVENAYECFVTNSIEELVPISKIGRTKFLGESGPVYQRLHHAYIEEIIQTMKRG</sequence>
<protein>
    <submittedName>
        <fullName evidence="5">4-amino-4-deoxychorismate lyase</fullName>
    </submittedName>
</protein>
<dbReference type="Gene3D" id="3.20.10.10">
    <property type="entry name" value="D-amino Acid Aminotransferase, subunit A, domain 2"/>
    <property type="match status" value="1"/>
</dbReference>
<gene>
    <name evidence="5" type="ORF">EK386_15680</name>
</gene>
<dbReference type="InterPro" id="IPR043132">
    <property type="entry name" value="BCAT-like_C"/>
</dbReference>
<organism evidence="5 6">
    <name type="scientific">Lysinibacillus antri</name>
    <dbReference type="NCBI Taxonomy" id="2498145"/>
    <lineage>
        <taxon>Bacteria</taxon>
        <taxon>Bacillati</taxon>
        <taxon>Bacillota</taxon>
        <taxon>Bacilli</taxon>
        <taxon>Bacillales</taxon>
        <taxon>Bacillaceae</taxon>
        <taxon>Lysinibacillus</taxon>
    </lineage>
</organism>
<evidence type="ECO:0000313" key="6">
    <source>
        <dbReference type="Proteomes" id="UP000287910"/>
    </source>
</evidence>
<comment type="subunit">
    <text evidence="3">Homodimer.</text>
</comment>
<dbReference type="InterPro" id="IPR036038">
    <property type="entry name" value="Aminotransferase-like"/>
</dbReference>
<comment type="similarity">
    <text evidence="2">Belongs to the class-IV pyridoxal-phosphate-dependent aminotransferase family.</text>
</comment>
<dbReference type="PANTHER" id="PTHR42743">
    <property type="entry name" value="AMINO-ACID AMINOTRANSFERASE"/>
    <property type="match status" value="1"/>
</dbReference>
<dbReference type="Pfam" id="PF01063">
    <property type="entry name" value="Aminotran_4"/>
    <property type="match status" value="1"/>
</dbReference>
<dbReference type="RefSeq" id="WP_126660126.1">
    <property type="nucleotide sequence ID" value="NZ_RYYR01000027.1"/>
</dbReference>
<keyword evidence="5" id="KW-0456">Lyase</keyword>